<feature type="compositionally biased region" description="Polar residues" evidence="1">
    <location>
        <begin position="1021"/>
        <end position="1038"/>
    </location>
</feature>
<feature type="compositionally biased region" description="Basic and acidic residues" evidence="1">
    <location>
        <begin position="1042"/>
        <end position="1057"/>
    </location>
</feature>
<feature type="compositionally biased region" description="Polar residues" evidence="1">
    <location>
        <begin position="747"/>
        <end position="768"/>
    </location>
</feature>
<dbReference type="KEGG" id="vde:111243929"/>
<feature type="compositionally biased region" description="Polar residues" evidence="1">
    <location>
        <begin position="224"/>
        <end position="239"/>
    </location>
</feature>
<protein>
    <submittedName>
        <fullName evidence="2">Uncharacterized protein</fullName>
    </submittedName>
</protein>
<feature type="region of interest" description="Disordered" evidence="1">
    <location>
        <begin position="948"/>
        <end position="1067"/>
    </location>
</feature>
<feature type="compositionally biased region" description="Basic and acidic residues" evidence="1">
    <location>
        <begin position="704"/>
        <end position="720"/>
    </location>
</feature>
<feature type="region of interest" description="Disordered" evidence="1">
    <location>
        <begin position="700"/>
        <end position="720"/>
    </location>
</feature>
<dbReference type="RefSeq" id="XP_022646023.1">
    <property type="nucleotide sequence ID" value="XM_022790288.1"/>
</dbReference>
<dbReference type="InParanoid" id="A0A7M7J4J4"/>
<name>A0A7M7J4J4_VARDE</name>
<dbReference type="OrthoDB" id="10624254at2759"/>
<feature type="compositionally biased region" description="Basic and acidic residues" evidence="1">
    <location>
        <begin position="960"/>
        <end position="972"/>
    </location>
</feature>
<feature type="compositionally biased region" description="Polar residues" evidence="1">
    <location>
        <begin position="1290"/>
        <end position="1302"/>
    </location>
</feature>
<feature type="region of interest" description="Disordered" evidence="1">
    <location>
        <begin position="1104"/>
        <end position="1134"/>
    </location>
</feature>
<proteinExistence type="predicted"/>
<feature type="compositionally biased region" description="Basic and acidic residues" evidence="1">
    <location>
        <begin position="346"/>
        <end position="362"/>
    </location>
</feature>
<keyword evidence="3" id="KW-1185">Reference proteome</keyword>
<feature type="region of interest" description="Disordered" evidence="1">
    <location>
        <begin position="312"/>
        <end position="374"/>
    </location>
</feature>
<feature type="region of interest" description="Disordered" evidence="1">
    <location>
        <begin position="386"/>
        <end position="462"/>
    </location>
</feature>
<dbReference type="GeneID" id="111243929"/>
<feature type="region of interest" description="Disordered" evidence="1">
    <location>
        <begin position="590"/>
        <end position="662"/>
    </location>
</feature>
<feature type="region of interest" description="Disordered" evidence="1">
    <location>
        <begin position="1290"/>
        <end position="1318"/>
    </location>
</feature>
<dbReference type="Proteomes" id="UP000594260">
    <property type="component" value="Unplaced"/>
</dbReference>
<dbReference type="EnsemblMetazoa" id="XM_022790288">
    <property type="protein sequence ID" value="XP_022646023"/>
    <property type="gene ID" value="LOC111243929"/>
</dbReference>
<feature type="region of interest" description="Disordered" evidence="1">
    <location>
        <begin position="482"/>
        <end position="522"/>
    </location>
</feature>
<feature type="compositionally biased region" description="Basic and acidic residues" evidence="1">
    <location>
        <begin position="613"/>
        <end position="632"/>
    </location>
</feature>
<evidence type="ECO:0000256" key="1">
    <source>
        <dbReference type="SAM" id="MobiDB-lite"/>
    </source>
</evidence>
<feature type="region of interest" description="Disordered" evidence="1">
    <location>
        <begin position="744"/>
        <end position="786"/>
    </location>
</feature>
<sequence length="1318" mass="144893">MPFEADERSLAQDRELIHRLAQKSDELLSRLAEVTPSLEQLTTETAKVNLIFRNVIGDLNALSEKRFVENRVEAVHERKIPPEPKGPRPATAEELREAVQEGLQSFGLLPAGELTDMETGYECFQRERPFSLVIGTPRWLEEDPLGRAEVPETSGTFEESLLSEAIEDLISPISLPYEIEKAADAAEWFDRSRQGRTSSISTPKATFAEDSSSLSSVFDFPQRSSVPTILPQPGNSKDTASPGGPFDDESENDGDLFGTVQKPSLTYCEVSQQKKSARQATKVTSLLDKQEPLEAASIVSAQSFLSELKFKTTQRTKQSTDAEEEQRRSIKHTSEKSQPTAFAQVSDDRKRDVSNEITRDHNQGTTAPPTLFRNCEATTKTALAQKRPSIFDSDSDSDLLAPVAPPPSSLNLSKTTAVENPLSQTKNKSNLTLDSDQESEKEITPSLLHPSMPTLSNSGNEHRNSIIYRKDLPKRGFLFDSGSDSESDIFSKKPSPLFKKNKNIAASPHSVEPAVKAKTTSIEKEQVRKNALLPAIPFQPTTDKDRSDEKIFGSRFSAPDANLQPPQFTPLSLDPIGATITEKKTIAELQSREHIPKPLESFVKPPSSDSDESAIRKHSPEVDNIQDTDHQKVASKKLALFDSESDDDSLFGDPLKKPTAYEEKLPRIESYSKSTLGTDQHLFVNSTVRSTLEKQIKPATETVVENKKDEKSDQKQEESNLKMTYEKECVNKISAALPIDTVESVRQKQQQSGTVPVDGDTQSGNSYSERSRQTLPDDESPSNKMEKQFTEQLTFDEVMLPIAAVSTTPIADELKQPIASEDKSLVADQAKLPAPEQGNSSLWKIPVKSCIPVKIKPPFPVKVNTTSKNIIKTPAENEAGLSQETQPYSRQEVEHIAVEKIVRDDTSSNETTMDQDISSKKTGKIDSVKRVGTGLPVGLLRGLKLKQQQFGIAPPQRKTHSSDSDCDSRSESESVDSSIAKPESALFSGGQTIGKVVENKGIINITKSRAKGPIGRRLPSRTKTCTSQENTDQVTDESGNSEESKSEIMDVDTEKTDTSVTDGGTLKASLGSQADVYRVITPSMDKNSDIFIIKRNEKLTKENSLQSEDIKTDIPTPEQKPALVSNTESNRPTRCLAEESPKLFSSDSDDELFAPQTIPQKKTLPREAVTTVTKTLTTSKDVPPSKSFTDPLSVLPAGDTEVSAEKNKQSVAAGNFAAATKISSAPSDKKRLIKRQNIASLRKANIPSRNELFEDSGDDDEDLFGTKKDFKTLTQTVPKSLTSLCLPQNFGQATTPQSQLNSKGLFGSDSDSDDLFRK</sequence>
<organism evidence="2 3">
    <name type="scientific">Varroa destructor</name>
    <name type="common">Honeybee mite</name>
    <dbReference type="NCBI Taxonomy" id="109461"/>
    <lineage>
        <taxon>Eukaryota</taxon>
        <taxon>Metazoa</taxon>
        <taxon>Ecdysozoa</taxon>
        <taxon>Arthropoda</taxon>
        <taxon>Chelicerata</taxon>
        <taxon>Arachnida</taxon>
        <taxon>Acari</taxon>
        <taxon>Parasitiformes</taxon>
        <taxon>Mesostigmata</taxon>
        <taxon>Gamasina</taxon>
        <taxon>Dermanyssoidea</taxon>
        <taxon>Varroidae</taxon>
        <taxon>Varroa</taxon>
    </lineage>
</organism>
<evidence type="ECO:0000313" key="3">
    <source>
        <dbReference type="Proteomes" id="UP000594260"/>
    </source>
</evidence>
<feature type="compositionally biased region" description="Basic and acidic residues" evidence="1">
    <location>
        <begin position="325"/>
        <end position="335"/>
    </location>
</feature>
<feature type="region of interest" description="Disordered" evidence="1">
    <location>
        <begin position="224"/>
        <end position="259"/>
    </location>
</feature>
<feature type="compositionally biased region" description="Polar residues" evidence="1">
    <location>
        <begin position="414"/>
        <end position="434"/>
    </location>
</feature>
<accession>A0A7M7J4J4</accession>
<reference evidence="2" key="1">
    <citation type="submission" date="2021-01" db="UniProtKB">
        <authorList>
            <consortium name="EnsemblMetazoa"/>
        </authorList>
    </citation>
    <scope>IDENTIFICATION</scope>
</reference>
<evidence type="ECO:0000313" key="2">
    <source>
        <dbReference type="EnsemblMetazoa" id="XP_022646023"/>
    </source>
</evidence>